<dbReference type="Gene3D" id="2.170.270.10">
    <property type="entry name" value="SET domain"/>
    <property type="match status" value="1"/>
</dbReference>
<keyword evidence="4" id="KW-1185">Reference proteome</keyword>
<dbReference type="SMART" id="SM00317">
    <property type="entry name" value="SET"/>
    <property type="match status" value="1"/>
</dbReference>
<proteinExistence type="predicted"/>
<keyword evidence="1" id="KW-1133">Transmembrane helix</keyword>
<evidence type="ECO:0000313" key="4">
    <source>
        <dbReference type="Proteomes" id="UP000232323"/>
    </source>
</evidence>
<dbReference type="OrthoDB" id="5560686at2759"/>
<dbReference type="SUPFAM" id="SSF82199">
    <property type="entry name" value="SET domain"/>
    <property type="match status" value="1"/>
</dbReference>
<dbReference type="AlphaFoldDB" id="A0A250WR27"/>
<organism evidence="3 4">
    <name type="scientific">Chlamydomonas eustigma</name>
    <dbReference type="NCBI Taxonomy" id="1157962"/>
    <lineage>
        <taxon>Eukaryota</taxon>
        <taxon>Viridiplantae</taxon>
        <taxon>Chlorophyta</taxon>
        <taxon>core chlorophytes</taxon>
        <taxon>Chlorophyceae</taxon>
        <taxon>CS clade</taxon>
        <taxon>Chlamydomonadales</taxon>
        <taxon>Chlamydomonadaceae</taxon>
        <taxon>Chlamydomonas</taxon>
    </lineage>
</organism>
<keyword evidence="1" id="KW-0812">Transmembrane</keyword>
<evidence type="ECO:0000256" key="1">
    <source>
        <dbReference type="SAM" id="Phobius"/>
    </source>
</evidence>
<dbReference type="EMBL" id="BEGY01000002">
    <property type="protein sequence ID" value="GAX73149.1"/>
    <property type="molecule type" value="Genomic_DNA"/>
</dbReference>
<dbReference type="InterPro" id="IPR001214">
    <property type="entry name" value="SET_dom"/>
</dbReference>
<name>A0A250WR27_9CHLO</name>
<gene>
    <name evidence="3" type="ORF">CEUSTIGMA_g602.t1</name>
</gene>
<dbReference type="Proteomes" id="UP000232323">
    <property type="component" value="Unassembled WGS sequence"/>
</dbReference>
<dbReference type="PROSITE" id="PS50280">
    <property type="entry name" value="SET"/>
    <property type="match status" value="1"/>
</dbReference>
<keyword evidence="1" id="KW-0472">Membrane</keyword>
<accession>A0A250WR27</accession>
<feature type="domain" description="SET" evidence="2">
    <location>
        <begin position="68"/>
        <end position="204"/>
    </location>
</feature>
<dbReference type="Pfam" id="PF00856">
    <property type="entry name" value="SET"/>
    <property type="match status" value="1"/>
</dbReference>
<comment type="caution">
    <text evidence="3">The sequence shown here is derived from an EMBL/GenBank/DDBJ whole genome shotgun (WGS) entry which is preliminary data.</text>
</comment>
<reference evidence="3 4" key="1">
    <citation type="submission" date="2017-08" db="EMBL/GenBank/DDBJ databases">
        <title>Acidophilic green algal genome provides insights into adaptation to an acidic environment.</title>
        <authorList>
            <person name="Hirooka S."/>
            <person name="Hirose Y."/>
            <person name="Kanesaki Y."/>
            <person name="Higuchi S."/>
            <person name="Fujiwara T."/>
            <person name="Onuma R."/>
            <person name="Era A."/>
            <person name="Ohbayashi R."/>
            <person name="Uzuka A."/>
            <person name="Nozaki H."/>
            <person name="Yoshikawa H."/>
            <person name="Miyagishima S.Y."/>
        </authorList>
    </citation>
    <scope>NUCLEOTIDE SEQUENCE [LARGE SCALE GENOMIC DNA]</scope>
    <source>
        <strain evidence="3 4">NIES-2499</strain>
    </source>
</reference>
<sequence length="217" mass="23393">MVLTFSQAPARASQDLIDNFQDLVATSVSQASNSVQISSVSLCMSAALLVAIIIEVYKNRPRGWARNDLVQIATSQVAGKGLFAKRDIPSSTVLGAYPGLPRDSYDMGLKAHRCPQVEQYVFTTGSGVYLDPTDASGEAPSPYPSPGLMWPFPTQIALAFVNEPPEGSCGPNCSIEDGGQDDREILFVTSRDIAEGEEILIDYGQFYNRNGYDTSGL</sequence>
<evidence type="ECO:0000259" key="2">
    <source>
        <dbReference type="PROSITE" id="PS50280"/>
    </source>
</evidence>
<feature type="transmembrane region" description="Helical" evidence="1">
    <location>
        <begin position="37"/>
        <end position="57"/>
    </location>
</feature>
<dbReference type="InterPro" id="IPR046341">
    <property type="entry name" value="SET_dom_sf"/>
</dbReference>
<evidence type="ECO:0000313" key="3">
    <source>
        <dbReference type="EMBL" id="GAX73149.1"/>
    </source>
</evidence>
<protein>
    <recommendedName>
        <fullName evidence="2">SET domain-containing protein</fullName>
    </recommendedName>
</protein>